<sequence length="289" mass="30799">MAGRVEGKVAFITGAARGQGRSHAVRLAEEGADIIAVDICEQIESNPYPLATEEDLAETAKLVEKFDRRIVTVKADVRDRQQLKSALDEGLAALGRLDVVVANAGILPMAMGDPHASDFVDAVDVDLVGVMNAVAVAMPHLGKHASVVITGSTAAMLPNTTDNPAMGPGSAGYGWAKKTVMGYAEQLALHLAPEFIRVNVIHPTNVNTHLLHNDGLYSMFRPDLENPTREDVEPAFTMFQAMPIPYVEPVDISNAVLFFASDDSRYVTGQQLRVDAGSLLKMPGGPAGS</sequence>
<accession>A0AAW6RC12</accession>
<dbReference type="InterPro" id="IPR002347">
    <property type="entry name" value="SDR_fam"/>
</dbReference>
<dbReference type="NCBIfam" id="TIGR03971">
    <property type="entry name" value="SDR_subfam_1"/>
    <property type="match status" value="1"/>
</dbReference>
<reference evidence="4" key="1">
    <citation type="submission" date="2023-04" db="EMBL/GenBank/DDBJ databases">
        <title>Characterization and analysis of the complete genome of Gordonia rubripertincta 112, the degrader of aromatic and aliphatic compounds.</title>
        <authorList>
            <person name="Frantsuzova E."/>
            <person name="Bogun A."/>
            <person name="Delegan Y."/>
        </authorList>
    </citation>
    <scope>NUCLEOTIDE SEQUENCE</scope>
    <source>
        <strain evidence="4">112</strain>
    </source>
</reference>
<dbReference type="PRINTS" id="PR00081">
    <property type="entry name" value="GDHRDH"/>
</dbReference>
<dbReference type="NCBIfam" id="NF009467">
    <property type="entry name" value="PRK12826.1-3"/>
    <property type="match status" value="1"/>
</dbReference>
<dbReference type="PANTHER" id="PTHR43180">
    <property type="entry name" value="3-OXOACYL-(ACYL-CARRIER-PROTEIN) REDUCTASE (AFU_ORTHOLOGUE AFUA_6G11210)"/>
    <property type="match status" value="1"/>
</dbReference>
<proteinExistence type="inferred from homology"/>
<dbReference type="FunFam" id="3.40.50.720:FF:000084">
    <property type="entry name" value="Short-chain dehydrogenase reductase"/>
    <property type="match status" value="1"/>
</dbReference>
<dbReference type="AlphaFoldDB" id="A0AAW6RC12"/>
<dbReference type="RefSeq" id="WP_005199510.1">
    <property type="nucleotide sequence ID" value="NZ_CP022580.1"/>
</dbReference>
<evidence type="ECO:0000256" key="2">
    <source>
        <dbReference type="ARBA" id="ARBA00023002"/>
    </source>
</evidence>
<dbReference type="CDD" id="cd05233">
    <property type="entry name" value="SDR_c"/>
    <property type="match status" value="1"/>
</dbReference>
<keyword evidence="2" id="KW-0560">Oxidoreductase</keyword>
<keyword evidence="3" id="KW-0520">NAD</keyword>
<organism evidence="4">
    <name type="scientific">Gordonia rubripertincta</name>
    <name type="common">Rhodococcus corallinus</name>
    <dbReference type="NCBI Taxonomy" id="36822"/>
    <lineage>
        <taxon>Bacteria</taxon>
        <taxon>Bacillati</taxon>
        <taxon>Actinomycetota</taxon>
        <taxon>Actinomycetes</taxon>
        <taxon>Mycobacteriales</taxon>
        <taxon>Gordoniaceae</taxon>
        <taxon>Gordonia</taxon>
    </lineage>
</organism>
<dbReference type="Gene3D" id="3.40.50.720">
    <property type="entry name" value="NAD(P)-binding Rossmann-like Domain"/>
    <property type="match status" value="1"/>
</dbReference>
<protein>
    <submittedName>
        <fullName evidence="4">Mycofactocin-coupled SDR family oxidoreductase</fullName>
    </submittedName>
</protein>
<dbReference type="PANTHER" id="PTHR43180:SF66">
    <property type="entry name" value="SHORT-CHAIN DEHYDROGENASE_REDUCTASE FAMILY PROTEIN"/>
    <property type="match status" value="1"/>
</dbReference>
<dbReference type="InterPro" id="IPR023985">
    <property type="entry name" value="SDR_subfam_1"/>
</dbReference>
<name>A0AAW6RC12_GORRU</name>
<evidence type="ECO:0000256" key="3">
    <source>
        <dbReference type="ARBA" id="ARBA00023027"/>
    </source>
</evidence>
<dbReference type="Pfam" id="PF13561">
    <property type="entry name" value="adh_short_C2"/>
    <property type="match status" value="1"/>
</dbReference>
<dbReference type="GO" id="GO:0016491">
    <property type="term" value="F:oxidoreductase activity"/>
    <property type="evidence" value="ECO:0007669"/>
    <property type="project" value="UniProtKB-KW"/>
</dbReference>
<comment type="caution">
    <text evidence="4">The sequence shown here is derived from an EMBL/GenBank/DDBJ whole genome shotgun (WGS) entry which is preliminary data.</text>
</comment>
<dbReference type="InterPro" id="IPR036291">
    <property type="entry name" value="NAD(P)-bd_dom_sf"/>
</dbReference>
<evidence type="ECO:0000256" key="1">
    <source>
        <dbReference type="ARBA" id="ARBA00006484"/>
    </source>
</evidence>
<evidence type="ECO:0000313" key="4">
    <source>
        <dbReference type="EMBL" id="MDG6782066.1"/>
    </source>
</evidence>
<dbReference type="SUPFAM" id="SSF51735">
    <property type="entry name" value="NAD(P)-binding Rossmann-fold domains"/>
    <property type="match status" value="1"/>
</dbReference>
<dbReference type="EMBL" id="JARUXG010000008">
    <property type="protein sequence ID" value="MDG6782066.1"/>
    <property type="molecule type" value="Genomic_DNA"/>
</dbReference>
<dbReference type="KEGG" id="gru:GCWB2_11855"/>
<gene>
    <name evidence="4" type="ORF">QBL07_14640</name>
</gene>
<comment type="similarity">
    <text evidence="1">Belongs to the short-chain dehydrogenases/reductases (SDR) family.</text>
</comment>